<feature type="chain" id="PRO_5015979961" evidence="3">
    <location>
        <begin position="25"/>
        <end position="875"/>
    </location>
</feature>
<dbReference type="SMART" id="SM00495">
    <property type="entry name" value="ChtBD3"/>
    <property type="match status" value="2"/>
</dbReference>
<name>A0A2W5WMD3_9MICO</name>
<feature type="domain" description="Chitin-binding type-3" evidence="4">
    <location>
        <begin position="780"/>
        <end position="823"/>
    </location>
</feature>
<accession>A0A2W5WMD3</accession>
<dbReference type="Pfam" id="PF20774">
    <property type="entry name" value="InhA-like_VEG"/>
    <property type="match status" value="1"/>
</dbReference>
<feature type="signal peptide" evidence="3">
    <location>
        <begin position="1"/>
        <end position="24"/>
    </location>
</feature>
<evidence type="ECO:0000313" key="5">
    <source>
        <dbReference type="EMBL" id="PZR52360.1"/>
    </source>
</evidence>
<dbReference type="GO" id="GO:0004553">
    <property type="term" value="F:hydrolase activity, hydrolyzing O-glycosyl compounds"/>
    <property type="evidence" value="ECO:0007669"/>
    <property type="project" value="InterPro"/>
</dbReference>
<keyword evidence="3" id="KW-0732">Signal</keyword>
<dbReference type="SUPFAM" id="SSF55486">
    <property type="entry name" value="Metalloproteases ('zincins'), catalytic domain"/>
    <property type="match status" value="1"/>
</dbReference>
<reference evidence="5 6" key="1">
    <citation type="submission" date="2018-06" db="EMBL/GenBank/DDBJ databases">
        <title>Whole genome sequencing of a novel hydrocarbon degrading bacterial strain, PW21 isolated from oil contaminated produced water sample.</title>
        <authorList>
            <person name="Nagkirti P."/>
            <person name="Shaikh A."/>
            <person name="Gowdaman V."/>
            <person name="Engineer A.E."/>
            <person name="Dagar S."/>
            <person name="Dhakephalkar P.K."/>
        </authorList>
    </citation>
    <scope>NUCLEOTIDE SEQUENCE [LARGE SCALE GENOMIC DNA]</scope>
    <source>
        <strain evidence="5 6">PW21</strain>
    </source>
</reference>
<feature type="domain" description="Chitin-binding type-3" evidence="4">
    <location>
        <begin position="831"/>
        <end position="874"/>
    </location>
</feature>
<dbReference type="GO" id="GO:0005975">
    <property type="term" value="P:carbohydrate metabolic process"/>
    <property type="evidence" value="ECO:0007669"/>
    <property type="project" value="InterPro"/>
</dbReference>
<feature type="region of interest" description="Disordered" evidence="2">
    <location>
        <begin position="26"/>
        <end position="45"/>
    </location>
</feature>
<dbReference type="Gene3D" id="2.10.10.20">
    <property type="entry name" value="Carbohydrate-binding module superfamily 5/12"/>
    <property type="match status" value="2"/>
</dbReference>
<dbReference type="NCBIfam" id="NF038128">
    <property type="entry name" value="choice_anch_J"/>
    <property type="match status" value="1"/>
</dbReference>
<dbReference type="InterPro" id="IPR036573">
    <property type="entry name" value="CBM_sf_5/12"/>
</dbReference>
<keyword evidence="1" id="KW-0378">Hydrolase</keyword>
<dbReference type="InterPro" id="IPR008757">
    <property type="entry name" value="Peptidase_M6-like_domain"/>
</dbReference>
<evidence type="ECO:0000256" key="3">
    <source>
        <dbReference type="SAM" id="SignalP"/>
    </source>
</evidence>
<keyword evidence="6" id="KW-1185">Reference proteome</keyword>
<sequence>MTCAFGAAAVLLAGAVVAPGAAFAAPTQDVPPAQTAPHKEDDRPDTLAAKQREAKMQAAEMVATGKAEVQTKGTGKNASKVVEIAPDKFVEYGVQETAQLFSILVEFGDENASPYFPDAPVGPLHNEIPEPSAEDNSTYWEEDFSREHYMEMFFTGLEDQGGESFKGVYKEMSSGRFDLQGDVSDWVQVPYNQATYGGASAAGDETQASMTAFIQDTANAWYEQQLAQGKTKDEIVAYLQSFDVWDRYDLDGDGIINEPDGYIDHFQAIHAGEGEEAGAPPWAIWSHRWAVNQGGLGVDGPSGYEKLGGVQIGDTDIWIRDYTTEPENGGLGVFAHEFGHDLGLPDYYDTRGGENGTAYWTLMSSGSWLGHGEGTIGTTPNHMGAHEKLYLGWLDYETVDAGESATVDLGPAFHASTLGAQAAVVNLPPGVQSIEVAAPHDGKYVYSGTANNLDSTIASPAFVVPDAATLTAKANYAIEVGYDYAYVEVSTDGGETWTAVETNRSGPATPGSGNTGYGIDGTTDGQWVDLTADLSAYAGATAQLRFRYVSDGGVNELGFLVDDVAVGEALVEDFEQGTGDWASNGFVLVTDGAYDQEYEHYYLVENRVYGGYDSTLATGPYNFGWPLSKPDTVEHFPYQDGLLIWYVNSLYGDNNVSQHPGAGQALPVDARPGALRWSDGTVARNRIQSFDATFGLKKADKLNLHRETAAGMTTLKVGKQDPVSVFDDTDPYAYYDTANPQNSVIVAGTGTRVEVVKQNVNKGTMTIKVNGGSAPEPPAAAAWDASKVYTNGDTVTHAGATWLASWWTQGQTPGDPYGPWQELKPADAEGVSEWAPSRIYTGGETVKHAGTKYVAQWWTRNQAPGDAYGPWRVVG</sequence>
<organism evidence="5 6">
    <name type="scientific">Xylanimonas oleitrophica</name>
    <dbReference type="NCBI Taxonomy" id="2607479"/>
    <lineage>
        <taxon>Bacteria</taxon>
        <taxon>Bacillati</taxon>
        <taxon>Actinomycetota</taxon>
        <taxon>Actinomycetes</taxon>
        <taxon>Micrococcales</taxon>
        <taxon>Promicromonosporaceae</taxon>
        <taxon>Xylanimonas</taxon>
    </lineage>
</organism>
<evidence type="ECO:0000256" key="1">
    <source>
        <dbReference type="ARBA" id="ARBA00022801"/>
    </source>
</evidence>
<protein>
    <submittedName>
        <fullName evidence="5">Peptidase M6</fullName>
    </submittedName>
</protein>
<dbReference type="EMBL" id="QKWH01000010">
    <property type="protein sequence ID" value="PZR52360.1"/>
    <property type="molecule type" value="Genomic_DNA"/>
</dbReference>
<dbReference type="InterPro" id="IPR003610">
    <property type="entry name" value="CBM5/12"/>
</dbReference>
<dbReference type="SUPFAM" id="SSF51055">
    <property type="entry name" value="Carbohydrate binding domain"/>
    <property type="match status" value="2"/>
</dbReference>
<dbReference type="GO" id="GO:0030246">
    <property type="term" value="F:carbohydrate binding"/>
    <property type="evidence" value="ECO:0007669"/>
    <property type="project" value="InterPro"/>
</dbReference>
<gene>
    <name evidence="5" type="ORF">DNL40_11830</name>
</gene>
<proteinExistence type="predicted"/>
<dbReference type="GO" id="GO:0008233">
    <property type="term" value="F:peptidase activity"/>
    <property type="evidence" value="ECO:0007669"/>
    <property type="project" value="InterPro"/>
</dbReference>
<dbReference type="GO" id="GO:0005576">
    <property type="term" value="C:extracellular region"/>
    <property type="evidence" value="ECO:0007669"/>
    <property type="project" value="InterPro"/>
</dbReference>
<dbReference type="Pfam" id="PF02839">
    <property type="entry name" value="CBM_5_12"/>
    <property type="match status" value="2"/>
</dbReference>
<dbReference type="PANTHER" id="PTHR41775">
    <property type="entry name" value="SECRETED PROTEIN-RELATED"/>
    <property type="match status" value="1"/>
</dbReference>
<dbReference type="Pfam" id="PF20773">
    <property type="entry name" value="InhA-like_MAM"/>
    <property type="match status" value="1"/>
</dbReference>
<evidence type="ECO:0000259" key="4">
    <source>
        <dbReference type="SMART" id="SM00495"/>
    </source>
</evidence>
<evidence type="ECO:0000313" key="6">
    <source>
        <dbReference type="Proteomes" id="UP000248783"/>
    </source>
</evidence>
<dbReference type="Pfam" id="PF05547">
    <property type="entry name" value="Peptidase_M6"/>
    <property type="match status" value="1"/>
</dbReference>
<dbReference type="InterPro" id="IPR048665">
    <property type="entry name" value="InhA-like_VEG"/>
</dbReference>
<dbReference type="AlphaFoldDB" id="A0A2W5WMD3"/>
<dbReference type="CDD" id="cd12215">
    <property type="entry name" value="ChiC_BD"/>
    <property type="match status" value="2"/>
</dbReference>
<dbReference type="RefSeq" id="WP_111251474.1">
    <property type="nucleotide sequence ID" value="NZ_QKWH01000010.1"/>
</dbReference>
<dbReference type="Gene3D" id="2.60.120.260">
    <property type="entry name" value="Galactose-binding domain-like"/>
    <property type="match status" value="1"/>
</dbReference>
<dbReference type="Proteomes" id="UP000248783">
    <property type="component" value="Unassembled WGS sequence"/>
</dbReference>
<evidence type="ECO:0000256" key="2">
    <source>
        <dbReference type="SAM" id="MobiDB-lite"/>
    </source>
</evidence>
<dbReference type="PIRSF" id="PIRSF007519">
    <property type="entry name" value="Protease_InhA"/>
    <property type="match status" value="1"/>
</dbReference>
<dbReference type="InterPro" id="IPR012300">
    <property type="entry name" value="Pept_M6_InhA"/>
</dbReference>
<dbReference type="GO" id="GO:0006508">
    <property type="term" value="P:proteolysis"/>
    <property type="evidence" value="ECO:0007669"/>
    <property type="project" value="InterPro"/>
</dbReference>
<dbReference type="PANTHER" id="PTHR41775:SF1">
    <property type="entry name" value="PEPTIDASE M6-LIKE DOMAIN-CONTAINING PROTEIN"/>
    <property type="match status" value="1"/>
</dbReference>
<comment type="caution">
    <text evidence="5">The sequence shown here is derived from an EMBL/GenBank/DDBJ whole genome shotgun (WGS) entry which is preliminary data.</text>
</comment>
<dbReference type="NCBIfam" id="TIGR03296">
    <property type="entry name" value="M6dom_TIGR03296"/>
    <property type="match status" value="1"/>
</dbReference>